<dbReference type="EMBL" id="CM016556">
    <property type="protein sequence ID" value="TKW15479.1"/>
    <property type="molecule type" value="Genomic_DNA"/>
</dbReference>
<evidence type="ECO:0000313" key="1">
    <source>
        <dbReference type="EMBL" id="TKW15479.1"/>
    </source>
</evidence>
<dbReference type="AlphaFoldDB" id="A0A4U6UNC1"/>
<reference evidence="1" key="1">
    <citation type="submission" date="2019-03" db="EMBL/GenBank/DDBJ databases">
        <title>WGS assembly of Setaria viridis.</title>
        <authorList>
            <person name="Huang P."/>
            <person name="Jenkins J."/>
            <person name="Grimwood J."/>
            <person name="Barry K."/>
            <person name="Healey A."/>
            <person name="Mamidi S."/>
            <person name="Sreedasyam A."/>
            <person name="Shu S."/>
            <person name="Feldman M."/>
            <person name="Wu J."/>
            <person name="Yu Y."/>
            <person name="Chen C."/>
            <person name="Johnson J."/>
            <person name="Rokhsar D."/>
            <person name="Baxter I."/>
            <person name="Schmutz J."/>
            <person name="Brutnell T."/>
            <person name="Kellogg E."/>
        </authorList>
    </citation>
    <scope>NUCLEOTIDE SEQUENCE [LARGE SCALE GENOMIC DNA]</scope>
</reference>
<proteinExistence type="predicted"/>
<keyword evidence="2" id="KW-1185">Reference proteome</keyword>
<sequence>MAIRVWHAIGWIATPHLLSYHDLWTLDDLPDSTTPAVRSTIITDVLWNIWKTRNALVFNGLYITASATVRNVAANLRLWAYRCMSHVDSSFLLPVH</sequence>
<organism evidence="1 2">
    <name type="scientific">Setaria viridis</name>
    <name type="common">Green bristlegrass</name>
    <name type="synonym">Setaria italica subsp. viridis</name>
    <dbReference type="NCBI Taxonomy" id="4556"/>
    <lineage>
        <taxon>Eukaryota</taxon>
        <taxon>Viridiplantae</taxon>
        <taxon>Streptophyta</taxon>
        <taxon>Embryophyta</taxon>
        <taxon>Tracheophyta</taxon>
        <taxon>Spermatophyta</taxon>
        <taxon>Magnoliopsida</taxon>
        <taxon>Liliopsida</taxon>
        <taxon>Poales</taxon>
        <taxon>Poaceae</taxon>
        <taxon>PACMAD clade</taxon>
        <taxon>Panicoideae</taxon>
        <taxon>Panicodae</taxon>
        <taxon>Paniceae</taxon>
        <taxon>Cenchrinae</taxon>
        <taxon>Setaria</taxon>
    </lineage>
</organism>
<evidence type="ECO:0000313" key="2">
    <source>
        <dbReference type="Proteomes" id="UP000298652"/>
    </source>
</evidence>
<gene>
    <name evidence="1" type="ORF">SEVIR_5G239500v2</name>
</gene>
<dbReference type="Gramene" id="TKW15479">
    <property type="protein sequence ID" value="TKW15479"/>
    <property type="gene ID" value="SEVIR_5G239500v2"/>
</dbReference>
<accession>A0A4U6UNC1</accession>
<protein>
    <submittedName>
        <fullName evidence="1">Uncharacterized protein</fullName>
    </submittedName>
</protein>
<dbReference type="Proteomes" id="UP000298652">
    <property type="component" value="Chromosome 5"/>
</dbReference>
<name>A0A4U6UNC1_SETVI</name>